<dbReference type="Gene3D" id="1.10.443.10">
    <property type="entry name" value="Intergrase catalytic core"/>
    <property type="match status" value="1"/>
</dbReference>
<dbReference type="EMBL" id="AOJK01000057">
    <property type="protein sequence ID" value="ELZ42151.1"/>
    <property type="molecule type" value="Genomic_DNA"/>
</dbReference>
<dbReference type="GO" id="GO:0015074">
    <property type="term" value="P:DNA integration"/>
    <property type="evidence" value="ECO:0007669"/>
    <property type="project" value="InterPro"/>
</dbReference>
<keyword evidence="5" id="KW-1185">Reference proteome</keyword>
<reference evidence="4 5" key="1">
    <citation type="journal article" date="2014" name="PLoS Genet.">
        <title>Phylogenetically driven sequencing of extremely halophilic archaea reveals strategies for static and dynamic osmo-response.</title>
        <authorList>
            <person name="Becker E.A."/>
            <person name="Seitzer P.M."/>
            <person name="Tritt A."/>
            <person name="Larsen D."/>
            <person name="Krusor M."/>
            <person name="Yao A.I."/>
            <person name="Wu D."/>
            <person name="Madern D."/>
            <person name="Eisen J.A."/>
            <person name="Darling A.E."/>
            <person name="Facciotti M.T."/>
        </authorList>
    </citation>
    <scope>NUCLEOTIDE SEQUENCE [LARGE SCALE GENOMIC DNA]</scope>
    <source>
        <strain evidence="4 5">DSM 19288</strain>
    </source>
</reference>
<sequence length="353" mass="39485">MSEETDGVDLTDALTDRDAAETIVRWIHDEYDLHETPETNQNYRVALRVFGRRATDEGVDGSDTPPSSIDWISSTLPNDYDPSPDPTAMLDWEDDVKPMIDAARNSRDAAAIALAFDAGLRGGELYDLTIDTISRTDHGLAVTVDGKTGQRTVDLIPSTPHVNRWLSDHPGGGDDPMWSKLNSPDKLSYRSYLDMFKDCAGRAGVEKDVTPTNFRKSNLAWLSKQGMNARYIERRQGRKHGSDAVSRYTAIFDADIGDEYARLMGIEVEDEDTTEELAPLVCPRCDRETPRDESRCVWCGQAMEAEASMEDTDNRLEIADMLAQVEGDSADRLTDLLDLFEKHPELRDVFAED</sequence>
<dbReference type="Pfam" id="PF00589">
    <property type="entry name" value="Phage_integrase"/>
    <property type="match status" value="1"/>
</dbReference>
<evidence type="ECO:0000313" key="4">
    <source>
        <dbReference type="EMBL" id="ELZ42151.1"/>
    </source>
</evidence>
<feature type="domain" description="Tyr recombinase" evidence="3">
    <location>
        <begin position="75"/>
        <end position="261"/>
    </location>
</feature>
<dbReference type="STRING" id="1227465.C463_11262"/>
<dbReference type="GO" id="GO:0006310">
    <property type="term" value="P:DNA recombination"/>
    <property type="evidence" value="ECO:0007669"/>
    <property type="project" value="UniProtKB-KW"/>
</dbReference>
<dbReference type="AlphaFoldDB" id="M0E2Z6"/>
<dbReference type="SUPFAM" id="SSF56349">
    <property type="entry name" value="DNA breaking-rejoining enzymes"/>
    <property type="match status" value="1"/>
</dbReference>
<dbReference type="InterPro" id="IPR011010">
    <property type="entry name" value="DNA_brk_join_enz"/>
</dbReference>
<dbReference type="InterPro" id="IPR013762">
    <property type="entry name" value="Integrase-like_cat_sf"/>
</dbReference>
<evidence type="ECO:0000259" key="3">
    <source>
        <dbReference type="PROSITE" id="PS51898"/>
    </source>
</evidence>
<accession>M0E2Z6</accession>
<feature type="compositionally biased region" description="Polar residues" evidence="2">
    <location>
        <begin position="64"/>
        <end position="77"/>
    </location>
</feature>
<feature type="region of interest" description="Disordered" evidence="2">
    <location>
        <begin position="55"/>
        <end position="79"/>
    </location>
</feature>
<dbReference type="PATRIC" id="fig|1227465.4.peg.2198"/>
<protein>
    <submittedName>
        <fullName evidence="4">Integrase family protein</fullName>
    </submittedName>
</protein>
<evidence type="ECO:0000313" key="5">
    <source>
        <dbReference type="Proteomes" id="UP000011586"/>
    </source>
</evidence>
<dbReference type="Proteomes" id="UP000011586">
    <property type="component" value="Unassembled WGS sequence"/>
</dbReference>
<dbReference type="RefSeq" id="WP_008443759.1">
    <property type="nucleotide sequence ID" value="NZ_AOJK01000057.1"/>
</dbReference>
<dbReference type="InterPro" id="IPR002104">
    <property type="entry name" value="Integrase_catalytic"/>
</dbReference>
<gene>
    <name evidence="4" type="ORF">C463_11262</name>
</gene>
<dbReference type="PROSITE" id="PS51898">
    <property type="entry name" value="TYR_RECOMBINASE"/>
    <property type="match status" value="1"/>
</dbReference>
<proteinExistence type="predicted"/>
<organism evidence="4 5">
    <name type="scientific">Halorubrum californiense DSM 19288</name>
    <dbReference type="NCBI Taxonomy" id="1227465"/>
    <lineage>
        <taxon>Archaea</taxon>
        <taxon>Methanobacteriati</taxon>
        <taxon>Methanobacteriota</taxon>
        <taxon>Stenosarchaea group</taxon>
        <taxon>Halobacteria</taxon>
        <taxon>Halobacteriales</taxon>
        <taxon>Haloferacaceae</taxon>
        <taxon>Halorubrum</taxon>
    </lineage>
</organism>
<dbReference type="OrthoDB" id="144892at2157"/>
<name>M0E2Z6_9EURY</name>
<evidence type="ECO:0000256" key="1">
    <source>
        <dbReference type="ARBA" id="ARBA00023172"/>
    </source>
</evidence>
<evidence type="ECO:0000256" key="2">
    <source>
        <dbReference type="SAM" id="MobiDB-lite"/>
    </source>
</evidence>
<dbReference type="GO" id="GO:0003677">
    <property type="term" value="F:DNA binding"/>
    <property type="evidence" value="ECO:0007669"/>
    <property type="project" value="InterPro"/>
</dbReference>
<keyword evidence="1" id="KW-0233">DNA recombination</keyword>
<comment type="caution">
    <text evidence="4">The sequence shown here is derived from an EMBL/GenBank/DDBJ whole genome shotgun (WGS) entry which is preliminary data.</text>
</comment>